<dbReference type="EMBL" id="RZNY01000002">
    <property type="protein sequence ID" value="RUT48241.1"/>
    <property type="molecule type" value="Genomic_DNA"/>
</dbReference>
<dbReference type="Pfam" id="PF00486">
    <property type="entry name" value="Trans_reg_C"/>
    <property type="match status" value="1"/>
</dbReference>
<keyword evidence="11" id="KW-1185">Reference proteome</keyword>
<dbReference type="RefSeq" id="WP_127190662.1">
    <property type="nucleotide sequence ID" value="NZ_RZNY01000002.1"/>
</dbReference>
<dbReference type="PROSITE" id="PS51755">
    <property type="entry name" value="OMPR_PHOB"/>
    <property type="match status" value="1"/>
</dbReference>
<keyword evidence="4 7" id="KW-0238">DNA-binding</keyword>
<sequence length="246" mass="28689">MNKDYLIAVVDDDENIRNLIEAYLHKENYRTVGLANAEEAWTLWRTNPPSMWVMDIMLPGMDGYELCRRIRNEAEVPIIMISAKDNEVDKILGLELGSDDYLVKPFSPRELVARIKRQLERWSKVNNPEEKVVVSEASPTQIDIGELQLMLEQRRVIWYGEEVDLTSKEFLMLKVLAEHPNRAFTRDELLTSVWGEDYFGSDRAVDHLIKRMRKKIERLPVESVWGHGYRMRSVKGESSNETHTPN</sequence>
<feature type="domain" description="OmpR/PhoB-type" evidence="9">
    <location>
        <begin position="139"/>
        <end position="233"/>
    </location>
</feature>
<dbReference type="Gene3D" id="6.10.250.690">
    <property type="match status" value="1"/>
</dbReference>
<accession>A0A433YEF6</accession>
<evidence type="ECO:0000256" key="5">
    <source>
        <dbReference type="ARBA" id="ARBA00023163"/>
    </source>
</evidence>
<keyword evidence="2" id="KW-0902">Two-component regulatory system</keyword>
<dbReference type="GO" id="GO:0032993">
    <property type="term" value="C:protein-DNA complex"/>
    <property type="evidence" value="ECO:0007669"/>
    <property type="project" value="TreeGrafter"/>
</dbReference>
<evidence type="ECO:0000256" key="6">
    <source>
        <dbReference type="PROSITE-ProRule" id="PRU00169"/>
    </source>
</evidence>
<keyword evidence="3" id="KW-0805">Transcription regulation</keyword>
<evidence type="ECO:0000313" key="10">
    <source>
        <dbReference type="EMBL" id="RUT48241.1"/>
    </source>
</evidence>
<dbReference type="InterPro" id="IPR016032">
    <property type="entry name" value="Sig_transdc_resp-reg_C-effctor"/>
</dbReference>
<dbReference type="Proteomes" id="UP000279446">
    <property type="component" value="Unassembled WGS sequence"/>
</dbReference>
<feature type="DNA-binding region" description="OmpR/PhoB-type" evidence="7">
    <location>
        <begin position="139"/>
        <end position="233"/>
    </location>
</feature>
<protein>
    <submittedName>
        <fullName evidence="10">Response regulator transcription factor</fullName>
    </submittedName>
</protein>
<dbReference type="SMART" id="SM00448">
    <property type="entry name" value="REC"/>
    <property type="match status" value="1"/>
</dbReference>
<dbReference type="InterPro" id="IPR011006">
    <property type="entry name" value="CheY-like_superfamily"/>
</dbReference>
<dbReference type="AlphaFoldDB" id="A0A433YEF6"/>
<evidence type="ECO:0000259" key="9">
    <source>
        <dbReference type="PROSITE" id="PS51755"/>
    </source>
</evidence>
<comment type="caution">
    <text evidence="10">The sequence shown here is derived from an EMBL/GenBank/DDBJ whole genome shotgun (WGS) entry which is preliminary data.</text>
</comment>
<organism evidence="10 11">
    <name type="scientific">Paenibacillus anaericanus</name>
    <dbReference type="NCBI Taxonomy" id="170367"/>
    <lineage>
        <taxon>Bacteria</taxon>
        <taxon>Bacillati</taxon>
        <taxon>Bacillota</taxon>
        <taxon>Bacilli</taxon>
        <taxon>Bacillales</taxon>
        <taxon>Paenibacillaceae</taxon>
        <taxon>Paenibacillus</taxon>
    </lineage>
</organism>
<evidence type="ECO:0000256" key="2">
    <source>
        <dbReference type="ARBA" id="ARBA00023012"/>
    </source>
</evidence>
<dbReference type="OrthoDB" id="9790442at2"/>
<dbReference type="SUPFAM" id="SSF52172">
    <property type="entry name" value="CheY-like"/>
    <property type="match status" value="1"/>
</dbReference>
<name>A0A433YEF6_9BACL</name>
<feature type="domain" description="Response regulatory" evidence="8">
    <location>
        <begin position="6"/>
        <end position="119"/>
    </location>
</feature>
<evidence type="ECO:0000259" key="8">
    <source>
        <dbReference type="PROSITE" id="PS50110"/>
    </source>
</evidence>
<dbReference type="InterPro" id="IPR039420">
    <property type="entry name" value="WalR-like"/>
</dbReference>
<dbReference type="Pfam" id="PF00072">
    <property type="entry name" value="Response_reg"/>
    <property type="match status" value="1"/>
</dbReference>
<dbReference type="Gene3D" id="1.10.10.10">
    <property type="entry name" value="Winged helix-like DNA-binding domain superfamily/Winged helix DNA-binding domain"/>
    <property type="match status" value="1"/>
</dbReference>
<keyword evidence="1 6" id="KW-0597">Phosphoprotein</keyword>
<dbReference type="SMART" id="SM00862">
    <property type="entry name" value="Trans_reg_C"/>
    <property type="match status" value="1"/>
</dbReference>
<proteinExistence type="predicted"/>
<dbReference type="InterPro" id="IPR036388">
    <property type="entry name" value="WH-like_DNA-bd_sf"/>
</dbReference>
<evidence type="ECO:0000256" key="1">
    <source>
        <dbReference type="ARBA" id="ARBA00022553"/>
    </source>
</evidence>
<dbReference type="GO" id="GO:0005829">
    <property type="term" value="C:cytosol"/>
    <property type="evidence" value="ECO:0007669"/>
    <property type="project" value="TreeGrafter"/>
</dbReference>
<reference evidence="10 11" key="1">
    <citation type="submission" date="2018-12" db="EMBL/GenBank/DDBJ databases">
        <authorList>
            <person name="Sun L."/>
            <person name="Chen Z."/>
        </authorList>
    </citation>
    <scope>NUCLEOTIDE SEQUENCE [LARGE SCALE GENOMIC DNA]</scope>
    <source>
        <strain evidence="10 11">DSM 15890</strain>
    </source>
</reference>
<gene>
    <name evidence="10" type="ORF">EJP82_03675</name>
</gene>
<dbReference type="Gene3D" id="3.40.50.2300">
    <property type="match status" value="1"/>
</dbReference>
<keyword evidence="5" id="KW-0804">Transcription</keyword>
<evidence type="ECO:0000256" key="7">
    <source>
        <dbReference type="PROSITE-ProRule" id="PRU01091"/>
    </source>
</evidence>
<dbReference type="InterPro" id="IPR001789">
    <property type="entry name" value="Sig_transdc_resp-reg_receiver"/>
</dbReference>
<dbReference type="GO" id="GO:0006355">
    <property type="term" value="P:regulation of DNA-templated transcription"/>
    <property type="evidence" value="ECO:0007669"/>
    <property type="project" value="InterPro"/>
</dbReference>
<dbReference type="SUPFAM" id="SSF46894">
    <property type="entry name" value="C-terminal effector domain of the bipartite response regulators"/>
    <property type="match status" value="1"/>
</dbReference>
<dbReference type="InterPro" id="IPR001867">
    <property type="entry name" value="OmpR/PhoB-type_DNA-bd"/>
</dbReference>
<dbReference type="PANTHER" id="PTHR48111">
    <property type="entry name" value="REGULATOR OF RPOS"/>
    <property type="match status" value="1"/>
</dbReference>
<dbReference type="GO" id="GO:0000156">
    <property type="term" value="F:phosphorelay response regulator activity"/>
    <property type="evidence" value="ECO:0007669"/>
    <property type="project" value="TreeGrafter"/>
</dbReference>
<evidence type="ECO:0000256" key="3">
    <source>
        <dbReference type="ARBA" id="ARBA00023015"/>
    </source>
</evidence>
<dbReference type="PANTHER" id="PTHR48111:SF40">
    <property type="entry name" value="PHOSPHATE REGULON TRANSCRIPTIONAL REGULATORY PROTEIN PHOB"/>
    <property type="match status" value="1"/>
</dbReference>
<evidence type="ECO:0000313" key="11">
    <source>
        <dbReference type="Proteomes" id="UP000279446"/>
    </source>
</evidence>
<dbReference type="CDD" id="cd00383">
    <property type="entry name" value="trans_reg_C"/>
    <property type="match status" value="1"/>
</dbReference>
<feature type="modified residue" description="4-aspartylphosphate" evidence="6">
    <location>
        <position position="55"/>
    </location>
</feature>
<dbReference type="PROSITE" id="PS50110">
    <property type="entry name" value="RESPONSE_REGULATORY"/>
    <property type="match status" value="1"/>
</dbReference>
<dbReference type="GO" id="GO:0000976">
    <property type="term" value="F:transcription cis-regulatory region binding"/>
    <property type="evidence" value="ECO:0007669"/>
    <property type="project" value="TreeGrafter"/>
</dbReference>
<evidence type="ECO:0000256" key="4">
    <source>
        <dbReference type="ARBA" id="ARBA00023125"/>
    </source>
</evidence>